<proteinExistence type="predicted"/>
<dbReference type="Proteomes" id="UP000053477">
    <property type="component" value="Unassembled WGS sequence"/>
</dbReference>
<keyword evidence="1" id="KW-1133">Transmembrane helix</keyword>
<reference evidence="2 3" key="1">
    <citation type="submission" date="2015-04" db="EMBL/GenBank/DDBJ databases">
        <title>Complete genome sequence of Schizopora paradoxa KUC8140, a cosmopolitan wood degrader in East Asia.</title>
        <authorList>
            <consortium name="DOE Joint Genome Institute"/>
            <person name="Min B."/>
            <person name="Park H."/>
            <person name="Jang Y."/>
            <person name="Kim J.-J."/>
            <person name="Kim K.H."/>
            <person name="Pangilinan J."/>
            <person name="Lipzen A."/>
            <person name="Riley R."/>
            <person name="Grigoriev I.V."/>
            <person name="Spatafora J.W."/>
            <person name="Choi I.-G."/>
        </authorList>
    </citation>
    <scope>NUCLEOTIDE SEQUENCE [LARGE SCALE GENOMIC DNA]</scope>
    <source>
        <strain evidence="2 3">KUC8140</strain>
    </source>
</reference>
<evidence type="ECO:0000313" key="2">
    <source>
        <dbReference type="EMBL" id="KLO08971.1"/>
    </source>
</evidence>
<gene>
    <name evidence="2" type="ORF">SCHPADRAFT_943994</name>
</gene>
<evidence type="ECO:0000313" key="3">
    <source>
        <dbReference type="Proteomes" id="UP000053477"/>
    </source>
</evidence>
<feature type="transmembrane region" description="Helical" evidence="1">
    <location>
        <begin position="53"/>
        <end position="71"/>
    </location>
</feature>
<keyword evidence="1" id="KW-0812">Transmembrane</keyword>
<evidence type="ECO:0000256" key="1">
    <source>
        <dbReference type="SAM" id="Phobius"/>
    </source>
</evidence>
<accession>A0A0H2RW10</accession>
<dbReference type="InParanoid" id="A0A0H2RW10"/>
<dbReference type="EMBL" id="KQ086070">
    <property type="protein sequence ID" value="KLO08971.1"/>
    <property type="molecule type" value="Genomic_DNA"/>
</dbReference>
<keyword evidence="3" id="KW-1185">Reference proteome</keyword>
<dbReference type="AlphaFoldDB" id="A0A0H2RW10"/>
<name>A0A0H2RW10_9AGAM</name>
<feature type="transmembrane region" description="Helical" evidence="1">
    <location>
        <begin position="83"/>
        <end position="110"/>
    </location>
</feature>
<keyword evidence="1" id="KW-0472">Membrane</keyword>
<protein>
    <submittedName>
        <fullName evidence="2">Uncharacterized protein</fullName>
    </submittedName>
</protein>
<sequence length="129" mass="14379">MGVAFVDSPWYWNIDGASILGVDVLPDVLTDTSSSTWIACNRENVYVYRSRSFFLSYGAGLLIDALGVTLTSKQYKGSGKMNYELVLILLVLTHVCVTESLKITMFLAYLPMPSQYSHYSISNLFASQQ</sequence>
<organism evidence="2 3">
    <name type="scientific">Schizopora paradoxa</name>
    <dbReference type="NCBI Taxonomy" id="27342"/>
    <lineage>
        <taxon>Eukaryota</taxon>
        <taxon>Fungi</taxon>
        <taxon>Dikarya</taxon>
        <taxon>Basidiomycota</taxon>
        <taxon>Agaricomycotina</taxon>
        <taxon>Agaricomycetes</taxon>
        <taxon>Hymenochaetales</taxon>
        <taxon>Schizoporaceae</taxon>
        <taxon>Schizopora</taxon>
    </lineage>
</organism>